<reference evidence="3" key="1">
    <citation type="submission" date="2018-02" db="EMBL/GenBank/DDBJ databases">
        <authorList>
            <person name="Hausmann B."/>
        </authorList>
    </citation>
    <scope>NUCLEOTIDE SEQUENCE [LARGE SCALE GENOMIC DNA]</scope>
    <source>
        <strain evidence="3">Peat soil MAG SbA5</strain>
    </source>
</reference>
<proteinExistence type="predicted"/>
<feature type="compositionally biased region" description="Basic and acidic residues" evidence="1">
    <location>
        <begin position="1"/>
        <end position="11"/>
    </location>
</feature>
<dbReference type="AlphaFoldDB" id="A0A2N9LQC4"/>
<accession>A0A2N9LQC4</accession>
<dbReference type="Proteomes" id="UP000239735">
    <property type="component" value="Unassembled WGS sequence"/>
</dbReference>
<dbReference type="EMBL" id="OKRB01000107">
    <property type="protein sequence ID" value="SPE25295.1"/>
    <property type="molecule type" value="Genomic_DNA"/>
</dbReference>
<feature type="region of interest" description="Disordered" evidence="1">
    <location>
        <begin position="1"/>
        <end position="37"/>
    </location>
</feature>
<sequence length="37" mass="4195">MGGETYKKAQPQEEIQFLEDTTATTSFNIEDEDDELA</sequence>
<organism evidence="2 3">
    <name type="scientific">Candidatus Sulfuritelmatomonas gaucii</name>
    <dbReference type="NCBI Taxonomy" id="2043161"/>
    <lineage>
        <taxon>Bacteria</taxon>
        <taxon>Pseudomonadati</taxon>
        <taxon>Acidobacteriota</taxon>
        <taxon>Terriglobia</taxon>
        <taxon>Terriglobales</taxon>
        <taxon>Acidobacteriaceae</taxon>
        <taxon>Candidatus Sulfuritelmatomonas</taxon>
    </lineage>
</organism>
<evidence type="ECO:0000256" key="1">
    <source>
        <dbReference type="SAM" id="MobiDB-lite"/>
    </source>
</evidence>
<gene>
    <name evidence="2" type="ORF">SBA5_490067</name>
</gene>
<protein>
    <submittedName>
        <fullName evidence="2">Uncharacterized protein</fullName>
    </submittedName>
</protein>
<feature type="compositionally biased region" description="Polar residues" evidence="1">
    <location>
        <begin position="19"/>
        <end position="28"/>
    </location>
</feature>
<evidence type="ECO:0000313" key="2">
    <source>
        <dbReference type="EMBL" id="SPE25295.1"/>
    </source>
</evidence>
<name>A0A2N9LQC4_9BACT</name>
<evidence type="ECO:0000313" key="3">
    <source>
        <dbReference type="Proteomes" id="UP000239735"/>
    </source>
</evidence>